<comment type="caution">
    <text evidence="4">The sequence shown here is derived from an EMBL/GenBank/DDBJ whole genome shotgun (WGS) entry which is preliminary data.</text>
</comment>
<dbReference type="Gene3D" id="3.40.50.1110">
    <property type="entry name" value="SGNH hydrolase"/>
    <property type="match status" value="1"/>
</dbReference>
<dbReference type="InterPro" id="IPR005181">
    <property type="entry name" value="SASA"/>
</dbReference>
<evidence type="ECO:0000256" key="1">
    <source>
        <dbReference type="ARBA" id="ARBA00022801"/>
    </source>
</evidence>
<dbReference type="InterPro" id="IPR022409">
    <property type="entry name" value="PKD/Chitinase_dom"/>
</dbReference>
<dbReference type="Proteomes" id="UP000238375">
    <property type="component" value="Unassembled WGS sequence"/>
</dbReference>
<dbReference type="SUPFAM" id="SSF52266">
    <property type="entry name" value="SGNH hydrolase"/>
    <property type="match status" value="1"/>
</dbReference>
<reference evidence="4 5" key="1">
    <citation type="submission" date="2018-03" db="EMBL/GenBank/DDBJ databases">
        <title>Genomic Encyclopedia of Archaeal and Bacterial Type Strains, Phase II (KMG-II): from individual species to whole genera.</title>
        <authorList>
            <person name="Goeker M."/>
        </authorList>
    </citation>
    <scope>NUCLEOTIDE SEQUENCE [LARGE SCALE GENOMIC DNA]</scope>
    <source>
        <strain evidence="4 5">DSM 28354</strain>
    </source>
</reference>
<evidence type="ECO:0000313" key="5">
    <source>
        <dbReference type="Proteomes" id="UP000238375"/>
    </source>
</evidence>
<keyword evidence="1" id="KW-0378">Hydrolase</keyword>
<evidence type="ECO:0000313" key="4">
    <source>
        <dbReference type="EMBL" id="PRY23488.1"/>
    </source>
</evidence>
<evidence type="ECO:0000259" key="3">
    <source>
        <dbReference type="PROSITE" id="PS50093"/>
    </source>
</evidence>
<dbReference type="InterPro" id="IPR013783">
    <property type="entry name" value="Ig-like_fold"/>
</dbReference>
<dbReference type="InterPro" id="IPR036514">
    <property type="entry name" value="SGNH_hydro_sf"/>
</dbReference>
<dbReference type="RefSeq" id="WP_106140808.1">
    <property type="nucleotide sequence ID" value="NZ_PVTE01000041.1"/>
</dbReference>
<sequence length="994" mass="104207">MKQFNRLGLLASLVLLIHSAWAQVTMPLNRIVFQRNQANQATIPVQGNCPAGSLLIQAKATALQGGTSTDWTTISSNPSTVFSGSLNLRGGWYRLEVRSLAGGSQTGYWTVDRVGVGEVFVVAGQSNNLGSIQANQLAAQDDRVSVLNYWNNEEIDEQNLPKSFSQAGNGTTCGPRNPLYIWGGLGDRLAARLNVPVLFLGAAHAGTPSYAWRDAANGQENVRDMHKNAPYRALGVDLIYYIKRTGVRSVLWHQGESDNMYQTQQGYVDNMKTVIGKARTQSGLGNMSWTIARASYFPFYAGHETDAGVIAGQNQTIGEVSNCFAGPATDDYIGSEYRADQLHFREARYSWLADLWNGSLSDSFFSNCEPSLPASVPAITTGYILPFAVNGGDNINVPFMATAPVNGDNTYQVELLDESGNSQGVIGSGSGTLITVQLPVWANGRLRVRVNSTSPARTGEASEVFTATRTGDKPTAKPPVLTSAYNALSFQVGQAIANTPVPGNFTDPTGLAITYSWSGLPGGISGNGLTVSGTPTTAGTFTAQLTATNTAGLSASASIPVTITPATSTTTPVTGTYGSPLGFLDGANCGSVFGWAADQASPSASVNVDVFLNNVKVVTAVAGETRNDVANAIGGTSARGYSINLPASVQTGGTYTLVVKLAGSNFSLTGSPKVVTGCPNLSGTSVNHAPVLSVVPASQQIDAGATLSVILPGNTFTDPDNDALTYRWSDLPDGITGNGLTLSGVVTTAGIYTLQLSATDSTGLSISTSLKLTVNADTEPVPIKTTAYGSPAGFLDWANCTNVGGWAVDFTRPGSSVDVVLFINGQQATTMTANEQRLDVEHALGVSAQKGYTFTVPASMRTGGSYSYDVKLAGSNFSLTGSRTVNGCPSGGRLGAVRSESATAATASAWMIYPNPASSLGTLTVDYPNSVEDKLLTAGLVSMQGTRQELTIESFGDGRMQLHLPQLKEGIYVLMLVCEGKLLKAEKVLIVSPR</sequence>
<dbReference type="Pfam" id="PF05345">
    <property type="entry name" value="He_PIG"/>
    <property type="match status" value="2"/>
</dbReference>
<gene>
    <name evidence="4" type="ORF">CLV58_1419</name>
</gene>
<dbReference type="EMBL" id="PVTE01000041">
    <property type="protein sequence ID" value="PRY23488.1"/>
    <property type="molecule type" value="Genomic_DNA"/>
</dbReference>
<dbReference type="OrthoDB" id="933315at2"/>
<keyword evidence="2" id="KW-0732">Signal</keyword>
<dbReference type="GO" id="GO:0016020">
    <property type="term" value="C:membrane"/>
    <property type="evidence" value="ECO:0007669"/>
    <property type="project" value="InterPro"/>
</dbReference>
<dbReference type="SMART" id="SM00089">
    <property type="entry name" value="PKD"/>
    <property type="match status" value="2"/>
</dbReference>
<name>A0A2T0RQP2_9BACT</name>
<dbReference type="AlphaFoldDB" id="A0A2T0RQP2"/>
<accession>A0A2T0RQP2</accession>
<keyword evidence="5" id="KW-1185">Reference proteome</keyword>
<dbReference type="PROSITE" id="PS50093">
    <property type="entry name" value="PKD"/>
    <property type="match status" value="1"/>
</dbReference>
<dbReference type="SUPFAM" id="SSF49313">
    <property type="entry name" value="Cadherin-like"/>
    <property type="match status" value="1"/>
</dbReference>
<organism evidence="4 5">
    <name type="scientific">Spirosoma oryzae</name>
    <dbReference type="NCBI Taxonomy" id="1469603"/>
    <lineage>
        <taxon>Bacteria</taxon>
        <taxon>Pseudomonadati</taxon>
        <taxon>Bacteroidota</taxon>
        <taxon>Cytophagia</taxon>
        <taxon>Cytophagales</taxon>
        <taxon>Cytophagaceae</taxon>
        <taxon>Spirosoma</taxon>
    </lineage>
</organism>
<dbReference type="InterPro" id="IPR000601">
    <property type="entry name" value="PKD_dom"/>
</dbReference>
<feature type="chain" id="PRO_5015456458" evidence="2">
    <location>
        <begin position="23"/>
        <end position="994"/>
    </location>
</feature>
<dbReference type="Gene3D" id="2.60.40.10">
    <property type="entry name" value="Immunoglobulins"/>
    <property type="match status" value="2"/>
</dbReference>
<protein>
    <submittedName>
        <fullName evidence="4">PKD domain-containing protein</fullName>
    </submittedName>
</protein>
<dbReference type="InterPro" id="IPR015919">
    <property type="entry name" value="Cadherin-like_sf"/>
</dbReference>
<proteinExistence type="predicted"/>
<feature type="signal peptide" evidence="2">
    <location>
        <begin position="1"/>
        <end position="22"/>
    </location>
</feature>
<dbReference type="CDD" id="cd00146">
    <property type="entry name" value="PKD"/>
    <property type="match status" value="1"/>
</dbReference>
<feature type="domain" description="PKD" evidence="3">
    <location>
        <begin position="509"/>
        <end position="570"/>
    </location>
</feature>
<dbReference type="Pfam" id="PF03629">
    <property type="entry name" value="SASA"/>
    <property type="match status" value="1"/>
</dbReference>
<dbReference type="InterPro" id="IPR035986">
    <property type="entry name" value="PKD_dom_sf"/>
</dbReference>
<dbReference type="GO" id="GO:0016788">
    <property type="term" value="F:hydrolase activity, acting on ester bonds"/>
    <property type="evidence" value="ECO:0007669"/>
    <property type="project" value="UniProtKB-ARBA"/>
</dbReference>
<dbReference type="GO" id="GO:0005509">
    <property type="term" value="F:calcium ion binding"/>
    <property type="evidence" value="ECO:0007669"/>
    <property type="project" value="InterPro"/>
</dbReference>
<evidence type="ECO:0000256" key="2">
    <source>
        <dbReference type="SAM" id="SignalP"/>
    </source>
</evidence>
<dbReference type="SUPFAM" id="SSF49299">
    <property type="entry name" value="PKD domain"/>
    <property type="match status" value="1"/>
</dbReference>